<evidence type="ECO:0000256" key="9">
    <source>
        <dbReference type="ARBA" id="ARBA00023306"/>
    </source>
</evidence>
<organism evidence="12 13">
    <name type="scientific">Chloracidobacterium sp. N</name>
    <dbReference type="NCBI Taxonomy" id="2821540"/>
    <lineage>
        <taxon>Bacteria</taxon>
        <taxon>Pseudomonadati</taxon>
        <taxon>Acidobacteriota</taxon>
        <taxon>Terriglobia</taxon>
        <taxon>Terriglobales</taxon>
        <taxon>Acidobacteriaceae</taxon>
        <taxon>Chloracidobacterium</taxon>
        <taxon>Chloracidobacterium aggregatum</taxon>
    </lineage>
</organism>
<proteinExistence type="inferred from homology"/>
<dbReference type="PANTHER" id="PTHR11649:SF13">
    <property type="entry name" value="ENGB-TYPE G DOMAIN-CONTAINING PROTEIN"/>
    <property type="match status" value="1"/>
</dbReference>
<gene>
    <name evidence="10" type="primary">engB</name>
    <name evidence="12" type="ORF">J8C05_00120</name>
</gene>
<evidence type="ECO:0000256" key="2">
    <source>
        <dbReference type="ARBA" id="ARBA00009638"/>
    </source>
</evidence>
<reference evidence="12 13" key="1">
    <citation type="submission" date="2021-03" db="EMBL/GenBank/DDBJ databases">
        <title>Genomic and phenotypic characterization of Chloracidobacterium isolates provides evidence for multiple species.</title>
        <authorList>
            <person name="Saini M.K."/>
            <person name="Costas A.M.G."/>
            <person name="Tank M."/>
            <person name="Bryant D.A."/>
        </authorList>
    </citation>
    <scope>NUCLEOTIDE SEQUENCE [LARGE SCALE GENOMIC DNA]</scope>
    <source>
        <strain evidence="12 13">N</strain>
    </source>
</reference>
<comment type="function">
    <text evidence="10">Necessary for normal cell division and for the maintenance of normal septation.</text>
</comment>
<dbReference type="NCBIfam" id="TIGR03598">
    <property type="entry name" value="GTPase_YsxC"/>
    <property type="match status" value="1"/>
</dbReference>
<keyword evidence="7 10" id="KW-0342">GTP-binding</keyword>
<evidence type="ECO:0000256" key="4">
    <source>
        <dbReference type="ARBA" id="ARBA00022723"/>
    </source>
</evidence>
<name>A0ABX8B2V7_9BACT</name>
<dbReference type="InterPro" id="IPR019987">
    <property type="entry name" value="GTP-bd_ribosome_bio_YsxC"/>
</dbReference>
<comment type="cofactor">
    <cofactor evidence="1">
        <name>Mg(2+)</name>
        <dbReference type="ChEBI" id="CHEBI:18420"/>
    </cofactor>
</comment>
<dbReference type="Pfam" id="PF01926">
    <property type="entry name" value="MMR_HSR1"/>
    <property type="match status" value="1"/>
</dbReference>
<evidence type="ECO:0000256" key="3">
    <source>
        <dbReference type="ARBA" id="ARBA00022618"/>
    </source>
</evidence>
<dbReference type="CDD" id="cd01876">
    <property type="entry name" value="YihA_EngB"/>
    <property type="match status" value="1"/>
</dbReference>
<protein>
    <recommendedName>
        <fullName evidence="10">Probable GTP-binding protein EngB</fullName>
    </recommendedName>
</protein>
<evidence type="ECO:0000313" key="12">
    <source>
        <dbReference type="EMBL" id="QUV93911.1"/>
    </source>
</evidence>
<evidence type="ECO:0000256" key="8">
    <source>
        <dbReference type="ARBA" id="ARBA00023210"/>
    </source>
</evidence>
<dbReference type="Proteomes" id="UP000677668">
    <property type="component" value="Chromosome 1"/>
</dbReference>
<comment type="similarity">
    <text evidence="2 10">Belongs to the TRAFAC class TrmE-Era-EngA-EngB-Septin-like GTPase superfamily. EngB GTPase family.</text>
</comment>
<dbReference type="Gene3D" id="3.40.50.300">
    <property type="entry name" value="P-loop containing nucleotide triphosphate hydrolases"/>
    <property type="match status" value="1"/>
</dbReference>
<evidence type="ECO:0000313" key="13">
    <source>
        <dbReference type="Proteomes" id="UP000677668"/>
    </source>
</evidence>
<dbReference type="InterPro" id="IPR030393">
    <property type="entry name" value="G_ENGB_dom"/>
</dbReference>
<dbReference type="PROSITE" id="PS51706">
    <property type="entry name" value="G_ENGB"/>
    <property type="match status" value="1"/>
</dbReference>
<keyword evidence="4" id="KW-0479">Metal-binding</keyword>
<dbReference type="SUPFAM" id="SSF52540">
    <property type="entry name" value="P-loop containing nucleoside triphosphate hydrolases"/>
    <property type="match status" value="1"/>
</dbReference>
<feature type="domain" description="EngB-type G" evidence="11">
    <location>
        <begin position="22"/>
        <end position="191"/>
    </location>
</feature>
<evidence type="ECO:0000256" key="7">
    <source>
        <dbReference type="ARBA" id="ARBA00023134"/>
    </source>
</evidence>
<evidence type="ECO:0000256" key="6">
    <source>
        <dbReference type="ARBA" id="ARBA00022842"/>
    </source>
</evidence>
<dbReference type="EMBL" id="CP072642">
    <property type="protein sequence ID" value="QUV93911.1"/>
    <property type="molecule type" value="Genomic_DNA"/>
</dbReference>
<dbReference type="PANTHER" id="PTHR11649">
    <property type="entry name" value="MSS1/TRME-RELATED GTP-BINDING PROTEIN"/>
    <property type="match status" value="1"/>
</dbReference>
<keyword evidence="9 10" id="KW-0131">Cell cycle</keyword>
<evidence type="ECO:0000256" key="5">
    <source>
        <dbReference type="ARBA" id="ARBA00022741"/>
    </source>
</evidence>
<dbReference type="InterPro" id="IPR027417">
    <property type="entry name" value="P-loop_NTPase"/>
</dbReference>
<keyword evidence="6" id="KW-0460">Magnesium</keyword>
<keyword evidence="8 10" id="KW-0717">Septation</keyword>
<keyword evidence="13" id="KW-1185">Reference proteome</keyword>
<evidence type="ECO:0000256" key="1">
    <source>
        <dbReference type="ARBA" id="ARBA00001946"/>
    </source>
</evidence>
<dbReference type="InterPro" id="IPR006073">
    <property type="entry name" value="GTP-bd"/>
</dbReference>
<sequence length="207" mass="22888">MKVVAATFLKSATAAAEYPPPTLPEVAFLGRSNVGKSSLINSLLGVPGLARTSQTPGRTQLINFFEINRELRFVDLPGYGYARVPQAVRERWRPMIEGYLNHRSALALCVLIVDARLEPQPLDLTMYEWLVAMSRRFCVVATKADKLSRSQLLSRLSALRTVYGPGVVPYSALTHAGAEQVWEVIHAAIAAWQPRRNSLKPETESGN</sequence>
<keyword evidence="5 10" id="KW-0547">Nucleotide-binding</keyword>
<keyword evidence="3 10" id="KW-0132">Cell division</keyword>
<dbReference type="HAMAP" id="MF_00321">
    <property type="entry name" value="GTPase_EngB"/>
    <property type="match status" value="1"/>
</dbReference>
<accession>A0ABX8B2V7</accession>
<dbReference type="RefSeq" id="WP_211422243.1">
    <property type="nucleotide sequence ID" value="NZ_CP072642.1"/>
</dbReference>
<evidence type="ECO:0000256" key="10">
    <source>
        <dbReference type="HAMAP-Rule" id="MF_00321"/>
    </source>
</evidence>
<evidence type="ECO:0000259" key="11">
    <source>
        <dbReference type="PROSITE" id="PS51706"/>
    </source>
</evidence>